<feature type="non-terminal residue" evidence="1">
    <location>
        <position position="113"/>
    </location>
</feature>
<protein>
    <submittedName>
        <fullName evidence="1">Uncharacterized protein</fullName>
    </submittedName>
</protein>
<accession>X0XJ10</accession>
<comment type="caution">
    <text evidence="1">The sequence shown here is derived from an EMBL/GenBank/DDBJ whole genome shotgun (WGS) entry which is preliminary data.</text>
</comment>
<organism evidence="1">
    <name type="scientific">marine sediment metagenome</name>
    <dbReference type="NCBI Taxonomy" id="412755"/>
    <lineage>
        <taxon>unclassified sequences</taxon>
        <taxon>metagenomes</taxon>
        <taxon>ecological metagenomes</taxon>
    </lineage>
</organism>
<dbReference type="EMBL" id="BARS01053825">
    <property type="protein sequence ID" value="GAG43160.1"/>
    <property type="molecule type" value="Genomic_DNA"/>
</dbReference>
<gene>
    <name evidence="1" type="ORF">S01H1_79792</name>
</gene>
<evidence type="ECO:0000313" key="1">
    <source>
        <dbReference type="EMBL" id="GAG43160.1"/>
    </source>
</evidence>
<proteinExistence type="predicted"/>
<sequence length="113" mass="12394">MPVERHFLDWDAPVTVKVREFLLPGRLSGPVDLENQLIVVPTRQAGRRLREALALYCAGEKTALLSPRVVQPIFFLHSDKEPVSVANQTEVAAAWAGVLMEADPGEYGGLFPG</sequence>
<reference evidence="1" key="1">
    <citation type="journal article" date="2014" name="Front. Microbiol.">
        <title>High frequency of phylogenetically diverse reductive dehalogenase-homologous genes in deep subseafloor sedimentary metagenomes.</title>
        <authorList>
            <person name="Kawai M."/>
            <person name="Futagami T."/>
            <person name="Toyoda A."/>
            <person name="Takaki Y."/>
            <person name="Nishi S."/>
            <person name="Hori S."/>
            <person name="Arai W."/>
            <person name="Tsubouchi T."/>
            <person name="Morono Y."/>
            <person name="Uchiyama I."/>
            <person name="Ito T."/>
            <person name="Fujiyama A."/>
            <person name="Inagaki F."/>
            <person name="Takami H."/>
        </authorList>
    </citation>
    <scope>NUCLEOTIDE SEQUENCE</scope>
    <source>
        <strain evidence="1">Expedition CK06-06</strain>
    </source>
</reference>
<dbReference type="AlphaFoldDB" id="X0XJ10"/>
<name>X0XJ10_9ZZZZ</name>